<dbReference type="EMBL" id="CAESAN010000152">
    <property type="protein sequence ID" value="CAB4346811.1"/>
    <property type="molecule type" value="Genomic_DNA"/>
</dbReference>
<reference evidence="1" key="1">
    <citation type="submission" date="2020-05" db="EMBL/GenBank/DDBJ databases">
        <authorList>
            <person name="Chiriac C."/>
            <person name="Salcher M."/>
            <person name="Ghai R."/>
            <person name="Kavagutti S V."/>
        </authorList>
    </citation>
    <scope>NUCLEOTIDE SEQUENCE</scope>
</reference>
<proteinExistence type="predicted"/>
<name>A0A6J5ZWQ8_9ZZZZ</name>
<protein>
    <submittedName>
        <fullName evidence="1">Unannotated protein</fullName>
    </submittedName>
</protein>
<gene>
    <name evidence="1" type="ORF">UFOPK3547_01481</name>
</gene>
<accession>A0A6J5ZWQ8</accession>
<organism evidence="1">
    <name type="scientific">freshwater metagenome</name>
    <dbReference type="NCBI Taxonomy" id="449393"/>
    <lineage>
        <taxon>unclassified sequences</taxon>
        <taxon>metagenomes</taxon>
        <taxon>ecological metagenomes</taxon>
    </lineage>
</organism>
<sequence>MLEDCGYLAGEDVGRAGGGDLFGRNELAFGDQFIEQRRIAQNTPVFGSAGAERPEDFSVGEEDAAVWVAKRAGLGFELRVAHGFRTAVSRCRPVRRPLRW</sequence>
<evidence type="ECO:0000313" key="1">
    <source>
        <dbReference type="EMBL" id="CAB4346811.1"/>
    </source>
</evidence>
<dbReference type="AlphaFoldDB" id="A0A6J5ZWQ8"/>